<keyword evidence="3" id="KW-1185">Reference proteome</keyword>
<reference evidence="2 3" key="1">
    <citation type="journal article" date="2024" name="IMA Fungus">
        <title>IMA Genome - F19 : A genome assembly and annotation guide to empower mycologists, including annotated draft genome sequences of Ceratocystis pirilliformis, Diaporthe australafricana, Fusarium ophioides, Paecilomyces lecythidis, and Sporothrix stenoceras.</title>
        <authorList>
            <person name="Aylward J."/>
            <person name="Wilson A.M."/>
            <person name="Visagie C.M."/>
            <person name="Spraker J."/>
            <person name="Barnes I."/>
            <person name="Buitendag C."/>
            <person name="Ceriani C."/>
            <person name="Del Mar Angel L."/>
            <person name="du Plessis D."/>
            <person name="Fuchs T."/>
            <person name="Gasser K."/>
            <person name="Kramer D."/>
            <person name="Li W."/>
            <person name="Munsamy K."/>
            <person name="Piso A."/>
            <person name="Price J.L."/>
            <person name="Sonnekus B."/>
            <person name="Thomas C."/>
            <person name="van der Nest A."/>
            <person name="van Dijk A."/>
            <person name="van Heerden A."/>
            <person name="van Vuuren N."/>
            <person name="Yilmaz N."/>
            <person name="Duong T.A."/>
            <person name="van der Merwe N.A."/>
            <person name="Wingfield M.J."/>
            <person name="Wingfield B.D."/>
        </authorList>
    </citation>
    <scope>NUCLEOTIDE SEQUENCE [LARGE SCALE GENOMIC DNA]</scope>
    <source>
        <strain evidence="2 3">CMW 18300</strain>
    </source>
</reference>
<dbReference type="EMBL" id="JAWRVE010000267">
    <property type="protein sequence ID" value="KAL1846477.1"/>
    <property type="molecule type" value="Genomic_DNA"/>
</dbReference>
<organism evidence="2 3">
    <name type="scientific">Diaporthe australafricana</name>
    <dbReference type="NCBI Taxonomy" id="127596"/>
    <lineage>
        <taxon>Eukaryota</taxon>
        <taxon>Fungi</taxon>
        <taxon>Dikarya</taxon>
        <taxon>Ascomycota</taxon>
        <taxon>Pezizomycotina</taxon>
        <taxon>Sordariomycetes</taxon>
        <taxon>Sordariomycetidae</taxon>
        <taxon>Diaporthales</taxon>
        <taxon>Diaporthaceae</taxon>
        <taxon>Diaporthe</taxon>
    </lineage>
</organism>
<feature type="region of interest" description="Disordered" evidence="1">
    <location>
        <begin position="95"/>
        <end position="117"/>
    </location>
</feature>
<evidence type="ECO:0000313" key="3">
    <source>
        <dbReference type="Proteomes" id="UP001583177"/>
    </source>
</evidence>
<dbReference type="Proteomes" id="UP001583177">
    <property type="component" value="Unassembled WGS sequence"/>
</dbReference>
<protein>
    <recommendedName>
        <fullName evidence="4">BTB domain-containing protein</fullName>
    </recommendedName>
</protein>
<evidence type="ECO:0008006" key="4">
    <source>
        <dbReference type="Google" id="ProtNLM"/>
    </source>
</evidence>
<comment type="caution">
    <text evidence="2">The sequence shown here is derived from an EMBL/GenBank/DDBJ whole genome shotgun (WGS) entry which is preliminary data.</text>
</comment>
<evidence type="ECO:0000256" key="1">
    <source>
        <dbReference type="SAM" id="MobiDB-lite"/>
    </source>
</evidence>
<sequence>MAPISLDPDADLTIHVIQRGPVKFRQVEFKVLTAAISASPYWHTFIRYRSGTAGIAANTTHVEDTGITIVAIEIVLRSLHRAYYSNVGKAQASGEQLKSSESVTSGEESSRHKAAAESGVACLPSQAPTNISALDEATVVLLEDPKGVDAHIPRRLWSADIDDVWGVLALLNLEIPHECPGKFGVDWKVVSPWYRVWRRTTFATFNTQADFEKTLFPTFAFKDEEGSRYATKWLCQNTSVGNIAEYSPLVHTQGTQWYLHLHLPREVISRLRVRRSLLRAKVSEEIWSIVRGPRGWLSASGNCCCWVVAQYNYLEALQKAGVLCPELDRKKTIMELVECIKTVEYREPLNPCLKCTNANITQSLQMVIKTASNFDGMNLFGI</sequence>
<gene>
    <name evidence="2" type="ORF">Daus18300_014247</name>
</gene>
<evidence type="ECO:0000313" key="2">
    <source>
        <dbReference type="EMBL" id="KAL1846477.1"/>
    </source>
</evidence>
<accession>A0ABR3VW03</accession>
<proteinExistence type="predicted"/>
<name>A0ABR3VW03_9PEZI</name>